<dbReference type="InterPro" id="IPR001537">
    <property type="entry name" value="SpoU_MeTrfase"/>
</dbReference>
<name>A0A6J7QNW1_9ZZZZ</name>
<evidence type="ECO:0000313" key="5">
    <source>
        <dbReference type="EMBL" id="CAB4728217.1"/>
    </source>
</evidence>
<dbReference type="AlphaFoldDB" id="A0A6J7QNW1"/>
<dbReference type="CDD" id="cd18095">
    <property type="entry name" value="SpoU-like_rRNA-MTase"/>
    <property type="match status" value="1"/>
</dbReference>
<sequence>MFVVEGSGLITQAWEAGWEIEAQFCAPGFGGVVPDGLVFDLAPNVIERVASTEAPQPVLAVVRQRPSVLPDGADFVIVADRLGDPGNAGTIIRSAEAAGAQAVVFTPGSVDPYNPKVVRSTAGSLFRVPVVVADLDVVRAAGLRLLATSSHQGEAYDAVDLTGSVALIVGNEAHGVPDDAPVDGWITIPHQGEAESLNVAMAATVLVFEVARQRRQR</sequence>
<evidence type="ECO:0000313" key="6">
    <source>
        <dbReference type="EMBL" id="CAB4852022.1"/>
    </source>
</evidence>
<dbReference type="InterPro" id="IPR029026">
    <property type="entry name" value="tRNA_m1G_MTases_N"/>
</dbReference>
<evidence type="ECO:0000259" key="3">
    <source>
        <dbReference type="Pfam" id="PF00588"/>
    </source>
</evidence>
<keyword evidence="2" id="KW-0808">Transferase</keyword>
<dbReference type="SUPFAM" id="SSF75217">
    <property type="entry name" value="alpha/beta knot"/>
    <property type="match status" value="1"/>
</dbReference>
<dbReference type="PANTHER" id="PTHR43191:SF2">
    <property type="entry name" value="RRNA METHYLTRANSFERASE 3, MITOCHONDRIAL"/>
    <property type="match status" value="1"/>
</dbReference>
<dbReference type="InterPro" id="IPR051259">
    <property type="entry name" value="rRNA_Methyltransferase"/>
</dbReference>
<evidence type="ECO:0000313" key="8">
    <source>
        <dbReference type="EMBL" id="CAB5018289.1"/>
    </source>
</evidence>
<evidence type="ECO:0000313" key="4">
    <source>
        <dbReference type="EMBL" id="CAB4364462.1"/>
    </source>
</evidence>
<evidence type="ECO:0000256" key="1">
    <source>
        <dbReference type="ARBA" id="ARBA00022603"/>
    </source>
</evidence>
<dbReference type="GO" id="GO:0003723">
    <property type="term" value="F:RNA binding"/>
    <property type="evidence" value="ECO:0007669"/>
    <property type="project" value="InterPro"/>
</dbReference>
<dbReference type="Pfam" id="PF00588">
    <property type="entry name" value="SpoU_methylase"/>
    <property type="match status" value="1"/>
</dbReference>
<dbReference type="EMBL" id="CAESGF010000014">
    <property type="protein sequence ID" value="CAB4364462.1"/>
    <property type="molecule type" value="Genomic_DNA"/>
</dbReference>
<evidence type="ECO:0000313" key="7">
    <source>
        <dbReference type="EMBL" id="CAB4940045.1"/>
    </source>
</evidence>
<dbReference type="InterPro" id="IPR029064">
    <property type="entry name" value="Ribosomal_eL30-like_sf"/>
</dbReference>
<keyword evidence="1" id="KW-0489">Methyltransferase</keyword>
<gene>
    <name evidence="5" type="ORF">UFOPK2656_01927</name>
    <name evidence="6" type="ORF">UFOPK3267_01842</name>
    <name evidence="7" type="ORF">UFOPK3651_02097</name>
    <name evidence="8" type="ORF">UFOPK3931_03203</name>
    <name evidence="4" type="ORF">UFOPK4189_02223</name>
</gene>
<dbReference type="EMBL" id="CAFBMT010000012">
    <property type="protein sequence ID" value="CAB4940045.1"/>
    <property type="molecule type" value="Genomic_DNA"/>
</dbReference>
<dbReference type="InterPro" id="IPR029028">
    <property type="entry name" value="Alpha/beta_knot_MTases"/>
</dbReference>
<dbReference type="Gene3D" id="3.40.1280.10">
    <property type="match status" value="1"/>
</dbReference>
<accession>A0A6J7QNW1</accession>
<dbReference type="EMBL" id="CAFBOL010000147">
    <property type="protein sequence ID" value="CAB5018289.1"/>
    <property type="molecule type" value="Genomic_DNA"/>
</dbReference>
<dbReference type="EMBL" id="CAEZYF010000011">
    <property type="protein sequence ID" value="CAB4728217.1"/>
    <property type="molecule type" value="Genomic_DNA"/>
</dbReference>
<dbReference type="GO" id="GO:0008173">
    <property type="term" value="F:RNA methyltransferase activity"/>
    <property type="evidence" value="ECO:0007669"/>
    <property type="project" value="InterPro"/>
</dbReference>
<dbReference type="GO" id="GO:0032259">
    <property type="term" value="P:methylation"/>
    <property type="evidence" value="ECO:0007669"/>
    <property type="project" value="UniProtKB-KW"/>
</dbReference>
<feature type="domain" description="tRNA/rRNA methyltransferase SpoU type" evidence="3">
    <location>
        <begin position="75"/>
        <end position="207"/>
    </location>
</feature>
<dbReference type="EMBL" id="CAFBIY010000106">
    <property type="protein sequence ID" value="CAB4852022.1"/>
    <property type="molecule type" value="Genomic_DNA"/>
</dbReference>
<reference evidence="8" key="1">
    <citation type="submission" date="2020-05" db="EMBL/GenBank/DDBJ databases">
        <authorList>
            <person name="Chiriac C."/>
            <person name="Salcher M."/>
            <person name="Ghai R."/>
            <person name="Kavagutti S V."/>
        </authorList>
    </citation>
    <scope>NUCLEOTIDE SEQUENCE</scope>
</reference>
<dbReference type="GO" id="GO:0006396">
    <property type="term" value="P:RNA processing"/>
    <property type="evidence" value="ECO:0007669"/>
    <property type="project" value="InterPro"/>
</dbReference>
<dbReference type="PANTHER" id="PTHR43191">
    <property type="entry name" value="RRNA METHYLTRANSFERASE 3"/>
    <property type="match status" value="1"/>
</dbReference>
<proteinExistence type="predicted"/>
<dbReference type="Gene3D" id="3.30.1330.30">
    <property type="match status" value="1"/>
</dbReference>
<evidence type="ECO:0000256" key="2">
    <source>
        <dbReference type="ARBA" id="ARBA00022679"/>
    </source>
</evidence>
<organism evidence="8">
    <name type="scientific">freshwater metagenome</name>
    <dbReference type="NCBI Taxonomy" id="449393"/>
    <lineage>
        <taxon>unclassified sequences</taxon>
        <taxon>metagenomes</taxon>
        <taxon>ecological metagenomes</taxon>
    </lineage>
</organism>
<dbReference type="SUPFAM" id="SSF55315">
    <property type="entry name" value="L30e-like"/>
    <property type="match status" value="1"/>
</dbReference>
<protein>
    <submittedName>
        <fullName evidence="8">Unannotated protein</fullName>
    </submittedName>
</protein>